<keyword evidence="2" id="KW-1185">Reference proteome</keyword>
<dbReference type="PANTHER" id="PTHR21325:SF31">
    <property type="entry name" value="GH22081P-RELATED"/>
    <property type="match status" value="1"/>
</dbReference>
<dbReference type="Proteomes" id="UP000199504">
    <property type="component" value="Unassembled WGS sequence"/>
</dbReference>
<dbReference type="Pfam" id="PF00657">
    <property type="entry name" value="Lipase_GDSL"/>
    <property type="match status" value="1"/>
</dbReference>
<evidence type="ECO:0000313" key="2">
    <source>
        <dbReference type="Proteomes" id="UP000199504"/>
    </source>
</evidence>
<accession>A0A1C4ZFA8</accession>
<dbReference type="STRING" id="262898.GA0070564_105391"/>
<evidence type="ECO:0000313" key="1">
    <source>
        <dbReference type="EMBL" id="SCF31605.1"/>
    </source>
</evidence>
<dbReference type="PANTHER" id="PTHR21325">
    <property type="entry name" value="PHOSPHOLIPASE B, PLB1"/>
    <property type="match status" value="1"/>
</dbReference>
<dbReference type="InterPro" id="IPR038885">
    <property type="entry name" value="PLB1"/>
</dbReference>
<dbReference type="AlphaFoldDB" id="A0A1C4ZFA8"/>
<reference evidence="2" key="1">
    <citation type="submission" date="2016-06" db="EMBL/GenBank/DDBJ databases">
        <authorList>
            <person name="Varghese N."/>
            <person name="Submissions Spin"/>
        </authorList>
    </citation>
    <scope>NUCLEOTIDE SEQUENCE [LARGE SCALE GENOMIC DNA]</scope>
    <source>
        <strain evidence="2">DSM 44830</strain>
    </source>
</reference>
<dbReference type="InterPro" id="IPR001087">
    <property type="entry name" value="GDSL"/>
</dbReference>
<dbReference type="InterPro" id="IPR036514">
    <property type="entry name" value="SGNH_hydro_sf"/>
</dbReference>
<protein>
    <submittedName>
        <fullName evidence="1">GDSL-like Lipase/Acylhydrolase</fullName>
    </submittedName>
</protein>
<dbReference type="SUPFAM" id="SSF52266">
    <property type="entry name" value="SGNH hydrolase"/>
    <property type="match status" value="1"/>
</dbReference>
<proteinExistence type="predicted"/>
<organism evidence="1 2">
    <name type="scientific">Micromonospora mirobrigensis</name>
    <dbReference type="NCBI Taxonomy" id="262898"/>
    <lineage>
        <taxon>Bacteria</taxon>
        <taxon>Bacillati</taxon>
        <taxon>Actinomycetota</taxon>
        <taxon>Actinomycetes</taxon>
        <taxon>Micromonosporales</taxon>
        <taxon>Micromonosporaceae</taxon>
        <taxon>Micromonospora</taxon>
    </lineage>
</organism>
<gene>
    <name evidence="1" type="ORF">GA0070564_105391</name>
</gene>
<name>A0A1C4ZFA8_9ACTN</name>
<sequence>MWTTTHVHTLRSPLLPGTRDPEATITLVRRALATLAGATALVLLAAGPAPAATTPAPNSMASMGDSITRGFNACGWYSDCTSRSFSTGDYSSVNSHYLRIRAVNPTIQGRTHNDARTGAKSADMYGQAGSAVSQGVEYVTMLIGANDACTGSESTMTPVSTYRANIDSALNRIKAGLPTARVAVISVPDIYRLWYVGKDSSSARSTWSLFGICQSMLANPTSTSQTDVDRRARVRQRVVDYNTQLAQACLAYGVNCDFDDNAVFNYPFALSQVSTWDYFHPNTSGQAVLANISYASGFGW</sequence>
<keyword evidence="1" id="KW-0378">Hydrolase</keyword>
<dbReference type="Gene3D" id="3.40.50.1110">
    <property type="entry name" value="SGNH hydrolase"/>
    <property type="match status" value="1"/>
</dbReference>
<dbReference type="RefSeq" id="WP_245670106.1">
    <property type="nucleotide sequence ID" value="NZ_FMCX01000005.1"/>
</dbReference>
<dbReference type="EMBL" id="FMCX01000005">
    <property type="protein sequence ID" value="SCF31605.1"/>
    <property type="molecule type" value="Genomic_DNA"/>
</dbReference>
<dbReference type="GO" id="GO:0004620">
    <property type="term" value="F:phospholipase activity"/>
    <property type="evidence" value="ECO:0007669"/>
    <property type="project" value="InterPro"/>
</dbReference>